<protein>
    <submittedName>
        <fullName evidence="3">Beta-lactamase/prolyl oligopeptidase</fullName>
    </submittedName>
</protein>
<dbReference type="Gene3D" id="3.40.50.1820">
    <property type="entry name" value="alpha/beta hydrolase"/>
    <property type="match status" value="1"/>
</dbReference>
<dbReference type="SUPFAM" id="SSF82171">
    <property type="entry name" value="DPP6 N-terminal domain-like"/>
    <property type="match status" value="1"/>
</dbReference>
<dbReference type="InterPro" id="IPR001375">
    <property type="entry name" value="Peptidase_S9_cat"/>
</dbReference>
<dbReference type="PATRIC" id="fig|749927.5.peg.3580"/>
<dbReference type="InterPro" id="IPR029058">
    <property type="entry name" value="AB_hydrolase_fold"/>
</dbReference>
<accession>A0A0H3D4U5</accession>
<dbReference type="Pfam" id="PF00326">
    <property type="entry name" value="Peptidase_S9"/>
    <property type="match status" value="1"/>
</dbReference>
<organism evidence="3 4">
    <name type="scientific">Amycolatopsis mediterranei (strain U-32)</name>
    <dbReference type="NCBI Taxonomy" id="749927"/>
    <lineage>
        <taxon>Bacteria</taxon>
        <taxon>Bacillati</taxon>
        <taxon>Actinomycetota</taxon>
        <taxon>Actinomycetes</taxon>
        <taxon>Pseudonocardiales</taxon>
        <taxon>Pseudonocardiaceae</taxon>
        <taxon>Amycolatopsis</taxon>
    </lineage>
</organism>
<sequence>MTRRPGTDDLYAIEFPEHPAVSPDGRRIAYVLRTADRDRDEDTRSLWVVPADGGEARRLTRGPADLEPAWSPDGTRLAFLRAQDGPAQLWLLPTGGGEPEQVTTLPLGAGTPVWRPDGAEIAFAAPVDLAADEGDDDAARTRRASAPVVADRLDFKADGAGLLRTLRKHVHVLDVATGEVRQVTSGDWHAGDPAWSPDGARLAFPAGPEADTDLTFRSGAYVVEPGDRASEPRLIGSGAGMCGAVTWTTDGAALLAVGRRDTAPGHLGLLRIPLDGGETTDLAAPLDRNVMPGGAGYPGALPQLSGATVLFCARDRGYTQLYAVDAEGGEPRLVAGGAGTAVTGMAVAGETAAIVLATPTSYGQIATVPVGGGAVDVRTAHGSGELEPVVSEEREFTISDGTVVAGWLLRDPARTGPRPLLLDIHGGPHNAWNGTADAVHLYHQELVARGWAVLLLNPRGSDGYGEAFYTAAVGAWGVADARDFLEPLDDLVAEGVADARRLAVAGYSYGGYMTCYLTSRDDRFAAAVAGGIVSDVVSMAGTSDSGHYLGVAELGAIPSENRAHYTALSPLSQVEKVRTPTLVVHGAADDRCPAGQAEQWFTALREQGVPTRLVLYPGASHLFILGGKPSHRLDFNRRIVDWVSQYAGEPGRPARVPLDAAHWRRRLAALARKHRVPGASLGILRGDDQVLASHGVLNTATGVEVTDDSVFQIGSITKVWTATVAMQLVDEGLLKLDAPIADVLPELRLADPDVTKQVTLRHLLTHTSGIDGDVFTDTGRGDDCIEKFVGLLDEVAQNHPLGATLSYCNSGFVLVGRVIEKLTGLTWDAALRERLFTPLGLTRTGTLPEEALLHRAAMGHVAAGDGEQRPAPAWGLPRSAGPAGLITAPAADVLAFARMHLAGGLDVLSEASAAAMTEWQADMPDKHTLGDSWGLGWIRFDWDGHRVIGHDGNTIGQSAFLRLLPEHGLAVTLLTNGGNTRDLYEELYREIFAELAGVAMPRPIGPAATPPSVDAAEFLGVYERASMRIDVFEGDSGLRLRQTITGPIAALVPEPTTEHDLIPVGGPRFVFREPGARSWISATFYTLPTGERYLHCGVRATPKVDAG</sequence>
<dbReference type="SUPFAM" id="SSF56601">
    <property type="entry name" value="beta-lactamase/transpeptidase-like"/>
    <property type="match status" value="1"/>
</dbReference>
<dbReference type="GeneID" id="92871218"/>
<evidence type="ECO:0000259" key="1">
    <source>
        <dbReference type="Pfam" id="PF00144"/>
    </source>
</evidence>
<dbReference type="InterPro" id="IPR011042">
    <property type="entry name" value="6-blade_b-propeller_TolB-like"/>
</dbReference>
<dbReference type="KEGG" id="amd:AMED_3466"/>
<dbReference type="PANTHER" id="PTHR46825">
    <property type="entry name" value="D-ALANYL-D-ALANINE-CARBOXYPEPTIDASE/ENDOPEPTIDASE AMPH"/>
    <property type="match status" value="1"/>
</dbReference>
<proteinExistence type="predicted"/>
<dbReference type="PANTHER" id="PTHR46825:SF9">
    <property type="entry name" value="BETA-LACTAMASE-RELATED DOMAIN-CONTAINING PROTEIN"/>
    <property type="match status" value="1"/>
</dbReference>
<dbReference type="OrthoDB" id="262125at2"/>
<dbReference type="RefSeq" id="WP_013225324.1">
    <property type="nucleotide sequence ID" value="NC_014318.1"/>
</dbReference>
<dbReference type="SUPFAM" id="SSF53474">
    <property type="entry name" value="alpha/beta-Hydrolases"/>
    <property type="match status" value="1"/>
</dbReference>
<dbReference type="HOGENOM" id="CLU_009432_0_0_11"/>
<gene>
    <name evidence="3" type="ordered locus">AMED_3466</name>
</gene>
<dbReference type="InterPro" id="IPR011659">
    <property type="entry name" value="WD40"/>
</dbReference>
<dbReference type="Pfam" id="PF07676">
    <property type="entry name" value="PD40"/>
    <property type="match status" value="3"/>
</dbReference>
<dbReference type="Pfam" id="PF00144">
    <property type="entry name" value="Beta-lactamase"/>
    <property type="match status" value="1"/>
</dbReference>
<dbReference type="Gene3D" id="3.40.710.10">
    <property type="entry name" value="DD-peptidase/beta-lactamase superfamily"/>
    <property type="match status" value="1"/>
</dbReference>
<dbReference type="GO" id="GO:0008236">
    <property type="term" value="F:serine-type peptidase activity"/>
    <property type="evidence" value="ECO:0007669"/>
    <property type="project" value="InterPro"/>
</dbReference>
<dbReference type="InterPro" id="IPR050491">
    <property type="entry name" value="AmpC-like"/>
</dbReference>
<evidence type="ECO:0000313" key="3">
    <source>
        <dbReference type="EMBL" id="ADJ45252.1"/>
    </source>
</evidence>
<feature type="domain" description="Peptidase S9 prolyl oligopeptidase catalytic" evidence="2">
    <location>
        <begin position="446"/>
        <end position="648"/>
    </location>
</feature>
<name>A0A0H3D4U5_AMYMU</name>
<dbReference type="Proteomes" id="UP000000328">
    <property type="component" value="Chromosome"/>
</dbReference>
<dbReference type="AlphaFoldDB" id="A0A0H3D4U5"/>
<evidence type="ECO:0000259" key="2">
    <source>
        <dbReference type="Pfam" id="PF00326"/>
    </source>
</evidence>
<evidence type="ECO:0000313" key="4">
    <source>
        <dbReference type="Proteomes" id="UP000000328"/>
    </source>
</evidence>
<dbReference type="EMBL" id="CP002000">
    <property type="protein sequence ID" value="ADJ45252.1"/>
    <property type="molecule type" value="Genomic_DNA"/>
</dbReference>
<dbReference type="InterPro" id="IPR012338">
    <property type="entry name" value="Beta-lactam/transpept-like"/>
</dbReference>
<dbReference type="eggNOG" id="COG1680">
    <property type="taxonomic scope" value="Bacteria"/>
</dbReference>
<dbReference type="eggNOG" id="COG1506">
    <property type="taxonomic scope" value="Bacteria"/>
</dbReference>
<dbReference type="InterPro" id="IPR001466">
    <property type="entry name" value="Beta-lactam-related"/>
</dbReference>
<feature type="domain" description="Beta-lactamase-related" evidence="1">
    <location>
        <begin position="664"/>
        <end position="984"/>
    </location>
</feature>
<dbReference type="GO" id="GO:0006508">
    <property type="term" value="P:proteolysis"/>
    <property type="evidence" value="ECO:0007669"/>
    <property type="project" value="InterPro"/>
</dbReference>
<dbReference type="Gene3D" id="2.120.10.30">
    <property type="entry name" value="TolB, C-terminal domain"/>
    <property type="match status" value="2"/>
</dbReference>
<reference evidence="3 4" key="1">
    <citation type="journal article" date="2010" name="Cell Res.">
        <title>Complete genome sequence of the rifamycin SV-producing Amycolatopsis mediterranei U32 revealed its genetic characteristics in phylogeny and metabolism.</title>
        <authorList>
            <person name="Zhao W."/>
            <person name="Zhong Y."/>
            <person name="Yuan H."/>
            <person name="Wang J."/>
            <person name="Zheng H."/>
            <person name="Wang Y."/>
            <person name="Cen X."/>
            <person name="Xu F."/>
            <person name="Bai J."/>
            <person name="Han X."/>
            <person name="Lu G."/>
            <person name="Zhu Y."/>
            <person name="Shao Z."/>
            <person name="Yan H."/>
            <person name="Li C."/>
            <person name="Peng N."/>
            <person name="Zhang Z."/>
            <person name="Zhang Y."/>
            <person name="Lin W."/>
            <person name="Fan Y."/>
            <person name="Qin Z."/>
            <person name="Hu Y."/>
            <person name="Zhu B."/>
            <person name="Wang S."/>
            <person name="Ding X."/>
            <person name="Zhao G.P."/>
        </authorList>
    </citation>
    <scope>NUCLEOTIDE SEQUENCE [LARGE SCALE GENOMIC DNA]</scope>
    <source>
        <strain evidence="4">U-32</strain>
    </source>
</reference>